<dbReference type="SMART" id="SM00382">
    <property type="entry name" value="AAA"/>
    <property type="match status" value="1"/>
</dbReference>
<dbReference type="EMBL" id="JADBDY010000001">
    <property type="protein sequence ID" value="MBE1456698.1"/>
    <property type="molecule type" value="Genomic_DNA"/>
</dbReference>
<dbReference type="PROSITE" id="PS00211">
    <property type="entry name" value="ABC_TRANSPORTER_1"/>
    <property type="match status" value="1"/>
</dbReference>
<dbReference type="Gene3D" id="3.40.50.300">
    <property type="entry name" value="P-loop containing nucleotide triphosphate hydrolases"/>
    <property type="match status" value="1"/>
</dbReference>
<dbReference type="PROSITE" id="PS50893">
    <property type="entry name" value="ABC_TRANSPORTER_2"/>
    <property type="match status" value="1"/>
</dbReference>
<dbReference type="Pfam" id="PF00005">
    <property type="entry name" value="ABC_tran"/>
    <property type="match status" value="1"/>
</dbReference>
<dbReference type="InterPro" id="IPR013563">
    <property type="entry name" value="Oligopep_ABC_C"/>
</dbReference>
<proteinExistence type="predicted"/>
<sequence>MLELSHVHKVYRVGAFGGARLRAVRDVNLTVEPGEVVSLIGESGSGKSTIGKMVLGLTGVSSGQILFEGNDVSRIRGFSAKKEYYRRVQGVFQDPFSSFNPIFKADRVFEMIRSSYFPATSDADWRQKVLDAIGTVRLDPGNVLDKYPHQLSGGQLQRLLIARALLLDIKLLVADEIISMLDASTRIDVLNLLADLKERGLGILFVTHDLSLGNYVSDRSVILRKGAIAEMGPTRAVFENPMHPYSRHLLSCVPQLHRTWTEVDEELAANPPEDVVLPTVGEDDDSAPLTEVEKGHFVGIDQH</sequence>
<evidence type="ECO:0000313" key="6">
    <source>
        <dbReference type="Proteomes" id="UP000598217"/>
    </source>
</evidence>
<evidence type="ECO:0000256" key="2">
    <source>
        <dbReference type="ARBA" id="ARBA00022741"/>
    </source>
</evidence>
<dbReference type="PANTHER" id="PTHR43230:SF3">
    <property type="entry name" value="ABC-TYPE DIPEPTIDE_OLIGOPEPTIDE TRANSPORT SYSTEM, ATPASE COMPONENT"/>
    <property type="match status" value="1"/>
</dbReference>
<dbReference type="GO" id="GO:0005524">
    <property type="term" value="F:ATP binding"/>
    <property type="evidence" value="ECO:0007669"/>
    <property type="project" value="UniProtKB-KW"/>
</dbReference>
<feature type="domain" description="ABC transporter" evidence="4">
    <location>
        <begin position="2"/>
        <end position="250"/>
    </location>
</feature>
<dbReference type="InterPro" id="IPR017871">
    <property type="entry name" value="ABC_transporter-like_CS"/>
</dbReference>
<dbReference type="PANTHER" id="PTHR43230">
    <property type="entry name" value="ABC-TYPE DIPEPTIDE/OLIGOPEPTIDE TRANSPORT SYSTEM, ATPASE COMPONENT"/>
    <property type="match status" value="1"/>
</dbReference>
<protein>
    <submittedName>
        <fullName evidence="5">Peptide/nickel transport system ATP-binding protein</fullName>
    </submittedName>
</protein>
<keyword evidence="1" id="KW-0813">Transport</keyword>
<dbReference type="SUPFAM" id="SSF52540">
    <property type="entry name" value="P-loop containing nucleoside triphosphate hydrolases"/>
    <property type="match status" value="1"/>
</dbReference>
<evidence type="ECO:0000256" key="1">
    <source>
        <dbReference type="ARBA" id="ARBA00022448"/>
    </source>
</evidence>
<evidence type="ECO:0000256" key="3">
    <source>
        <dbReference type="ARBA" id="ARBA00022840"/>
    </source>
</evidence>
<dbReference type="CDD" id="cd03257">
    <property type="entry name" value="ABC_NikE_OppD_transporters"/>
    <property type="match status" value="1"/>
</dbReference>
<dbReference type="InterPro" id="IPR003593">
    <property type="entry name" value="AAA+_ATPase"/>
</dbReference>
<keyword evidence="2" id="KW-0547">Nucleotide-binding</keyword>
<gene>
    <name evidence="5" type="ORF">H4W79_000912</name>
</gene>
<name>A0ABR9HCE4_9ACTN</name>
<organism evidence="5 6">
    <name type="scientific">Nocardiopsis terrae</name>
    <dbReference type="NCBI Taxonomy" id="372655"/>
    <lineage>
        <taxon>Bacteria</taxon>
        <taxon>Bacillati</taxon>
        <taxon>Actinomycetota</taxon>
        <taxon>Actinomycetes</taxon>
        <taxon>Streptosporangiales</taxon>
        <taxon>Nocardiopsidaceae</taxon>
        <taxon>Nocardiopsis</taxon>
    </lineage>
</organism>
<dbReference type="Pfam" id="PF08352">
    <property type="entry name" value="oligo_HPY"/>
    <property type="match status" value="1"/>
</dbReference>
<dbReference type="InterPro" id="IPR027417">
    <property type="entry name" value="P-loop_NTPase"/>
</dbReference>
<dbReference type="Proteomes" id="UP000598217">
    <property type="component" value="Unassembled WGS sequence"/>
</dbReference>
<keyword evidence="3 5" id="KW-0067">ATP-binding</keyword>
<dbReference type="InterPro" id="IPR003439">
    <property type="entry name" value="ABC_transporter-like_ATP-bd"/>
</dbReference>
<evidence type="ECO:0000259" key="4">
    <source>
        <dbReference type="PROSITE" id="PS50893"/>
    </source>
</evidence>
<comment type="caution">
    <text evidence="5">The sequence shown here is derived from an EMBL/GenBank/DDBJ whole genome shotgun (WGS) entry which is preliminary data.</text>
</comment>
<reference evidence="5 6" key="1">
    <citation type="submission" date="2020-10" db="EMBL/GenBank/DDBJ databases">
        <title>Sequencing the genomes of 1000 actinobacteria strains.</title>
        <authorList>
            <person name="Klenk H.-P."/>
        </authorList>
    </citation>
    <scope>NUCLEOTIDE SEQUENCE [LARGE SCALE GENOMIC DNA]</scope>
    <source>
        <strain evidence="5 6">DSM 45157</strain>
    </source>
</reference>
<keyword evidence="6" id="KW-1185">Reference proteome</keyword>
<accession>A0ABR9HCE4</accession>
<dbReference type="RefSeq" id="WP_191268272.1">
    <property type="nucleotide sequence ID" value="NZ_BMXJ01000002.1"/>
</dbReference>
<evidence type="ECO:0000313" key="5">
    <source>
        <dbReference type="EMBL" id="MBE1456698.1"/>
    </source>
</evidence>